<organism evidence="5 6">
    <name type="scientific">Winogradskyella bathintestinalis</name>
    <dbReference type="NCBI Taxonomy" id="3035208"/>
    <lineage>
        <taxon>Bacteria</taxon>
        <taxon>Pseudomonadati</taxon>
        <taxon>Bacteroidota</taxon>
        <taxon>Flavobacteriia</taxon>
        <taxon>Flavobacteriales</taxon>
        <taxon>Flavobacteriaceae</taxon>
        <taxon>Winogradskyella</taxon>
    </lineage>
</organism>
<dbReference type="EMBL" id="JASDDK010000001">
    <property type="protein sequence ID" value="MDN3491542.1"/>
    <property type="molecule type" value="Genomic_DNA"/>
</dbReference>
<proteinExistence type="predicted"/>
<evidence type="ECO:0000256" key="1">
    <source>
        <dbReference type="ARBA" id="ARBA00022729"/>
    </source>
</evidence>
<feature type="domain" description="LamG-like jellyroll fold" evidence="4">
    <location>
        <begin position="216"/>
        <end position="346"/>
    </location>
</feature>
<dbReference type="InterPro" id="IPR013320">
    <property type="entry name" value="ConA-like_dom_sf"/>
</dbReference>
<sequence>MKQIYLLTSFLFFTIFNLSSQTLDVNFTGNCGSYIGIADDSELSQSFTSGLNGNLTKVGVGISIDACTETSIVNGTAKIYQGTCAGQLLTTQSFSFATGSSLSIKEIIFTTPAIVTSGEVYTLELSVNPNQPCTIDPFMPDEDRSVFIRWHLENEANCGGTYSGGTAYDPGCVIYPGDFYLQTYVAPNLSGNNALNFDGNDDYVELGNNAIFDITSQITLEASVYSTQLTGENNIITKFGDSVYRDSYLLRTINGVVYFDLKINDTWVSVNSISAIPLNTWSHISAVYNGTSMKLYINGVPNTTVPQTGNIDVSTSTVKIGKWNGSNSFNGNIDEVRIWNIAISDSDILDNYNTELTGNEIGLVAYYNFNQGTANGDNTSLTTLMDLSANNLIGTLNNFQLTGMTSNWVGGVDFSTLSLEDNFSLNRSEISLFPIPAHEFIQVSGLSKTENYRIYNIQGTKIKNGFISKNDKIDIQNLTNGMYFLQINGQNTLKFIKK</sequence>
<dbReference type="Pfam" id="PF13385">
    <property type="entry name" value="Laminin_G_3"/>
    <property type="match status" value="1"/>
</dbReference>
<evidence type="ECO:0000313" key="5">
    <source>
        <dbReference type="EMBL" id="MDN3491542.1"/>
    </source>
</evidence>
<comment type="caution">
    <text evidence="5">The sequence shown here is derived from an EMBL/GenBank/DDBJ whole genome shotgun (WGS) entry which is preliminary data.</text>
</comment>
<dbReference type="Proteomes" id="UP001231197">
    <property type="component" value="Unassembled WGS sequence"/>
</dbReference>
<name>A0ABT7ZRC6_9FLAO</name>
<feature type="signal peptide" evidence="3">
    <location>
        <begin position="1"/>
        <end position="20"/>
    </location>
</feature>
<gene>
    <name evidence="5" type="ORF">QMA06_02335</name>
</gene>
<evidence type="ECO:0000259" key="4">
    <source>
        <dbReference type="SMART" id="SM00560"/>
    </source>
</evidence>
<dbReference type="SMART" id="SM00560">
    <property type="entry name" value="LamGL"/>
    <property type="match status" value="1"/>
</dbReference>
<evidence type="ECO:0000313" key="6">
    <source>
        <dbReference type="Proteomes" id="UP001231197"/>
    </source>
</evidence>
<evidence type="ECO:0000256" key="2">
    <source>
        <dbReference type="ARBA" id="ARBA00023157"/>
    </source>
</evidence>
<dbReference type="SUPFAM" id="SSF49899">
    <property type="entry name" value="Concanavalin A-like lectins/glucanases"/>
    <property type="match status" value="1"/>
</dbReference>
<dbReference type="NCBIfam" id="TIGR04183">
    <property type="entry name" value="Por_Secre_tail"/>
    <property type="match status" value="1"/>
</dbReference>
<evidence type="ECO:0000256" key="3">
    <source>
        <dbReference type="SAM" id="SignalP"/>
    </source>
</evidence>
<feature type="chain" id="PRO_5046234105" evidence="3">
    <location>
        <begin position="21"/>
        <end position="498"/>
    </location>
</feature>
<dbReference type="InterPro" id="IPR026444">
    <property type="entry name" value="Secre_tail"/>
</dbReference>
<accession>A0ABT7ZRC6</accession>
<keyword evidence="1 3" id="KW-0732">Signal</keyword>
<dbReference type="Pfam" id="PF18962">
    <property type="entry name" value="Por_Secre_tail"/>
    <property type="match status" value="1"/>
</dbReference>
<dbReference type="InterPro" id="IPR006558">
    <property type="entry name" value="LamG-like"/>
</dbReference>
<protein>
    <submittedName>
        <fullName evidence="5">T9SS type A sorting domain-containing protein</fullName>
    </submittedName>
</protein>
<dbReference type="Gene3D" id="2.60.120.200">
    <property type="match status" value="1"/>
</dbReference>
<dbReference type="RefSeq" id="WP_290205241.1">
    <property type="nucleotide sequence ID" value="NZ_JASDDK010000001.1"/>
</dbReference>
<keyword evidence="6" id="KW-1185">Reference proteome</keyword>
<reference evidence="5 6" key="1">
    <citation type="journal article" date="2023" name="Int. J. Syst. Evol. Microbiol.">
        <title>Winogradskyella bathintestinalis sp. nov., isolated from the intestine of the deep-sea loosejaw dragonfish, Malacosteus niger.</title>
        <authorList>
            <person name="Uniacke-Lowe S."/>
            <person name="Johnson C.N."/>
            <person name="Stanton C."/>
            <person name="Hill C."/>
            <person name="Ross P."/>
        </authorList>
    </citation>
    <scope>NUCLEOTIDE SEQUENCE [LARGE SCALE GENOMIC DNA]</scope>
    <source>
        <strain evidence="5 6">APC 3343</strain>
    </source>
</reference>
<keyword evidence="2" id="KW-1015">Disulfide bond</keyword>